<dbReference type="Gene3D" id="3.40.50.1000">
    <property type="entry name" value="HAD superfamily/HAD-like"/>
    <property type="match status" value="1"/>
</dbReference>
<dbReference type="SFLD" id="SFLDG01144">
    <property type="entry name" value="C2.B.4:_PGP_Like"/>
    <property type="match status" value="1"/>
</dbReference>
<dbReference type="SUPFAM" id="SSF56784">
    <property type="entry name" value="HAD-like"/>
    <property type="match status" value="1"/>
</dbReference>
<name>A0ABS4SBY9_9BACI</name>
<evidence type="ECO:0000313" key="2">
    <source>
        <dbReference type="Proteomes" id="UP001519294"/>
    </source>
</evidence>
<evidence type="ECO:0000313" key="1">
    <source>
        <dbReference type="EMBL" id="MBP2258988.1"/>
    </source>
</evidence>
<reference evidence="1 2" key="1">
    <citation type="submission" date="2021-03" db="EMBL/GenBank/DDBJ databases">
        <title>Genomic Encyclopedia of Type Strains, Phase IV (KMG-IV): sequencing the most valuable type-strain genomes for metagenomic binning, comparative biology and taxonomic classification.</title>
        <authorList>
            <person name="Goeker M."/>
        </authorList>
    </citation>
    <scope>NUCLEOTIDE SEQUENCE [LARGE SCALE GENOMIC DNA]</scope>
    <source>
        <strain evidence="1 2">DSM 25790</strain>
    </source>
</reference>
<dbReference type="CDD" id="cd07516">
    <property type="entry name" value="HAD_Pase"/>
    <property type="match status" value="1"/>
</dbReference>
<dbReference type="InterPro" id="IPR036412">
    <property type="entry name" value="HAD-like_sf"/>
</dbReference>
<dbReference type="Gene3D" id="3.30.1240.10">
    <property type="match status" value="1"/>
</dbReference>
<keyword evidence="2" id="KW-1185">Reference proteome</keyword>
<dbReference type="InterPro" id="IPR006379">
    <property type="entry name" value="HAD-SF_hydro_IIB"/>
</dbReference>
<dbReference type="RefSeq" id="WP_029269968.1">
    <property type="nucleotide sequence ID" value="NZ_JAGIKX010000045.1"/>
</dbReference>
<dbReference type="PANTHER" id="PTHR10000">
    <property type="entry name" value="PHOSPHOSERINE PHOSPHATASE"/>
    <property type="match status" value="1"/>
</dbReference>
<dbReference type="Pfam" id="PF08282">
    <property type="entry name" value="Hydrolase_3"/>
    <property type="match status" value="1"/>
</dbReference>
<accession>A0ABS4SBY9</accession>
<gene>
    <name evidence="1" type="ORF">J2Z81_002976</name>
</gene>
<protein>
    <submittedName>
        <fullName evidence="1">Cof subfamily protein (Haloacid dehalogenase superfamily)</fullName>
    </submittedName>
</protein>
<dbReference type="SFLD" id="SFLDS00003">
    <property type="entry name" value="Haloacid_Dehalogenase"/>
    <property type="match status" value="1"/>
</dbReference>
<dbReference type="SFLD" id="SFLDG01140">
    <property type="entry name" value="C2.B:_Phosphomannomutase_and_P"/>
    <property type="match status" value="1"/>
</dbReference>
<dbReference type="EMBL" id="JAGIKX010000045">
    <property type="protein sequence ID" value="MBP2258988.1"/>
    <property type="molecule type" value="Genomic_DNA"/>
</dbReference>
<comment type="caution">
    <text evidence="1">The sequence shown here is derived from an EMBL/GenBank/DDBJ whole genome shotgun (WGS) entry which is preliminary data.</text>
</comment>
<dbReference type="PANTHER" id="PTHR10000:SF55">
    <property type="entry name" value="5-AMINO-6-(5-PHOSPHO-D-RIBITYLAMINO)URACIL PHOSPHATASE YCSE"/>
    <property type="match status" value="1"/>
</dbReference>
<dbReference type="Proteomes" id="UP001519294">
    <property type="component" value="Unassembled WGS sequence"/>
</dbReference>
<dbReference type="PROSITE" id="PS01228">
    <property type="entry name" value="COF_1"/>
    <property type="match status" value="1"/>
</dbReference>
<dbReference type="NCBIfam" id="TIGR00099">
    <property type="entry name" value="Cof-subfamily"/>
    <property type="match status" value="1"/>
</dbReference>
<dbReference type="InterPro" id="IPR000150">
    <property type="entry name" value="Cof"/>
</dbReference>
<organism evidence="1 2">
    <name type="scientific">Virgibacillus alimentarius</name>
    <dbReference type="NCBI Taxonomy" id="698769"/>
    <lineage>
        <taxon>Bacteria</taxon>
        <taxon>Bacillati</taxon>
        <taxon>Bacillota</taxon>
        <taxon>Bacilli</taxon>
        <taxon>Bacillales</taxon>
        <taxon>Bacillaceae</taxon>
        <taxon>Virgibacillus</taxon>
    </lineage>
</organism>
<proteinExistence type="predicted"/>
<dbReference type="NCBIfam" id="TIGR01484">
    <property type="entry name" value="HAD-SF-IIB"/>
    <property type="match status" value="1"/>
</dbReference>
<dbReference type="InterPro" id="IPR023214">
    <property type="entry name" value="HAD_sf"/>
</dbReference>
<sequence length="284" mass="31515">MTRLIAIDMDGTLLSRDHTIRIRNKEAILQAKANGIEVIIATGRNFPEAYQIVTEQRLNPPFICLNGAEVRDESGKIISATYLMEDDLKQMLPILQAAGLEYELFIDQYIYTRDLERQIDMFLLIAGAEKGTPAADKIRSEVLKRAEQGFIRTVPSYDEVFQKHHSEISKVLAASFHDEKLRKAKEKLQEFPGLAVSSSGPGNIEINHVNAQKGVALEQYAKSKGISMEDVMVIGDNYNDISMMKRAGRAVAMGNAVDEIKAYCSHVTATNEEDGVALAIEAVL</sequence>